<reference evidence="2" key="1">
    <citation type="journal article" date="2023" name="Mol. Phylogenet. Evol.">
        <title>Genome-scale phylogeny and comparative genomics of the fungal order Sordariales.</title>
        <authorList>
            <person name="Hensen N."/>
            <person name="Bonometti L."/>
            <person name="Westerberg I."/>
            <person name="Brannstrom I.O."/>
            <person name="Guillou S."/>
            <person name="Cros-Aarteil S."/>
            <person name="Calhoun S."/>
            <person name="Haridas S."/>
            <person name="Kuo A."/>
            <person name="Mondo S."/>
            <person name="Pangilinan J."/>
            <person name="Riley R."/>
            <person name="LaButti K."/>
            <person name="Andreopoulos B."/>
            <person name="Lipzen A."/>
            <person name="Chen C."/>
            <person name="Yan M."/>
            <person name="Daum C."/>
            <person name="Ng V."/>
            <person name="Clum A."/>
            <person name="Steindorff A."/>
            <person name="Ohm R.A."/>
            <person name="Martin F."/>
            <person name="Silar P."/>
            <person name="Natvig D.O."/>
            <person name="Lalanne C."/>
            <person name="Gautier V."/>
            <person name="Ament-Velasquez S.L."/>
            <person name="Kruys A."/>
            <person name="Hutchinson M.I."/>
            <person name="Powell A.J."/>
            <person name="Barry K."/>
            <person name="Miller A.N."/>
            <person name="Grigoriev I.V."/>
            <person name="Debuchy R."/>
            <person name="Gladieux P."/>
            <person name="Hiltunen Thoren M."/>
            <person name="Johannesson H."/>
        </authorList>
    </citation>
    <scope>NUCLEOTIDE SEQUENCE</scope>
    <source>
        <strain evidence="2">CBS 103.79</strain>
    </source>
</reference>
<name>A0AAN6MEC9_9PEZI</name>
<dbReference type="EMBL" id="MU855942">
    <property type="protein sequence ID" value="KAK3898403.1"/>
    <property type="molecule type" value="Genomic_DNA"/>
</dbReference>
<dbReference type="Proteomes" id="UP001303889">
    <property type="component" value="Unassembled WGS sequence"/>
</dbReference>
<gene>
    <name evidence="2" type="ORF">C8A05DRAFT_47271</name>
</gene>
<organism evidence="2 3">
    <name type="scientific">Staphylotrichum tortipilum</name>
    <dbReference type="NCBI Taxonomy" id="2831512"/>
    <lineage>
        <taxon>Eukaryota</taxon>
        <taxon>Fungi</taxon>
        <taxon>Dikarya</taxon>
        <taxon>Ascomycota</taxon>
        <taxon>Pezizomycotina</taxon>
        <taxon>Sordariomycetes</taxon>
        <taxon>Sordariomycetidae</taxon>
        <taxon>Sordariales</taxon>
        <taxon>Chaetomiaceae</taxon>
        <taxon>Staphylotrichum</taxon>
    </lineage>
</organism>
<keyword evidence="3" id="KW-1185">Reference proteome</keyword>
<reference evidence="2" key="2">
    <citation type="submission" date="2023-05" db="EMBL/GenBank/DDBJ databases">
        <authorList>
            <consortium name="Lawrence Berkeley National Laboratory"/>
            <person name="Steindorff A."/>
            <person name="Hensen N."/>
            <person name="Bonometti L."/>
            <person name="Westerberg I."/>
            <person name="Brannstrom I.O."/>
            <person name="Guillou S."/>
            <person name="Cros-Aarteil S."/>
            <person name="Calhoun S."/>
            <person name="Haridas S."/>
            <person name="Kuo A."/>
            <person name="Mondo S."/>
            <person name="Pangilinan J."/>
            <person name="Riley R."/>
            <person name="Labutti K."/>
            <person name="Andreopoulos B."/>
            <person name="Lipzen A."/>
            <person name="Chen C."/>
            <person name="Yanf M."/>
            <person name="Daum C."/>
            <person name="Ng V."/>
            <person name="Clum A."/>
            <person name="Ohm R."/>
            <person name="Martin F."/>
            <person name="Silar P."/>
            <person name="Natvig D."/>
            <person name="Lalanne C."/>
            <person name="Gautier V."/>
            <person name="Ament-Velasquez S.L."/>
            <person name="Kruys A."/>
            <person name="Hutchinson M.I."/>
            <person name="Powell A.J."/>
            <person name="Barry K."/>
            <person name="Miller A.N."/>
            <person name="Grigoriev I.V."/>
            <person name="Debuchy R."/>
            <person name="Gladieux P."/>
            <person name="Thoren M.H."/>
            <person name="Johannesson H."/>
        </authorList>
    </citation>
    <scope>NUCLEOTIDE SEQUENCE</scope>
    <source>
        <strain evidence="2">CBS 103.79</strain>
    </source>
</reference>
<comment type="caution">
    <text evidence="2">The sequence shown here is derived from an EMBL/GenBank/DDBJ whole genome shotgun (WGS) entry which is preliminary data.</text>
</comment>
<feature type="chain" id="PRO_5043011024" evidence="1">
    <location>
        <begin position="19"/>
        <end position="376"/>
    </location>
</feature>
<keyword evidence="1" id="KW-0732">Signal</keyword>
<accession>A0AAN6MEC9</accession>
<dbReference type="AlphaFoldDB" id="A0AAN6MEC9"/>
<evidence type="ECO:0000313" key="2">
    <source>
        <dbReference type="EMBL" id="KAK3898403.1"/>
    </source>
</evidence>
<sequence>MKLDAAFLAFGVIRSALAGAVIPRGEPTPAKVEPIEPKYFRDLGSKRVKITYGPYDIPGSEDAATDGMVSFHDTNAMMPCHDCLITGFVSDLQFLDGKSANANKNMWLHHTGLMNLNRTDLACEHWPERIGVNGNERSPFDFTLKGTRKAGYYLRKGDEIFQTVDVMNLSHQQQQVILVIEWEFIEGTPAGFDIVVPVWLDIKGNCLNETTGIKPTDQVFTAKGGAGWTSKYSGDLILMVPHIHDGNTKQEVYLDGQLVCTNVPRYAETSDFITHVDEDGHGHDHGASEHIYHVSSITQCANAAKVVPGSRFTISSWYDLVQHVAMPDHHGKPEPIMAIEFLYLARPQEEAIKDILAMKPGDLQAFQDQVRSNTGQ</sequence>
<evidence type="ECO:0000313" key="3">
    <source>
        <dbReference type="Proteomes" id="UP001303889"/>
    </source>
</evidence>
<protein>
    <submittedName>
        <fullName evidence="2">Uncharacterized protein</fullName>
    </submittedName>
</protein>
<feature type="signal peptide" evidence="1">
    <location>
        <begin position="1"/>
        <end position="18"/>
    </location>
</feature>
<proteinExistence type="predicted"/>
<evidence type="ECO:0000256" key="1">
    <source>
        <dbReference type="SAM" id="SignalP"/>
    </source>
</evidence>